<accession>A0A7D5K5K6</accession>
<dbReference type="AlphaFoldDB" id="A0A7D5K5K6"/>
<dbReference type="GO" id="GO:0016757">
    <property type="term" value="F:glycosyltransferase activity"/>
    <property type="evidence" value="ECO:0007669"/>
    <property type="project" value="InterPro"/>
</dbReference>
<evidence type="ECO:0000313" key="3">
    <source>
        <dbReference type="EMBL" id="QLG26034.1"/>
    </source>
</evidence>
<proteinExistence type="predicted"/>
<organism evidence="3 4">
    <name type="scientific">Halorarum halophilum</name>
    <dbReference type="NCBI Taxonomy" id="2743090"/>
    <lineage>
        <taxon>Archaea</taxon>
        <taxon>Methanobacteriati</taxon>
        <taxon>Methanobacteriota</taxon>
        <taxon>Stenosarchaea group</taxon>
        <taxon>Halobacteria</taxon>
        <taxon>Halobacteriales</taxon>
        <taxon>Haloferacaceae</taxon>
        <taxon>Halorarum</taxon>
    </lineage>
</organism>
<dbReference type="Proteomes" id="UP000509750">
    <property type="component" value="Chromosome"/>
</dbReference>
<dbReference type="PANTHER" id="PTHR12526">
    <property type="entry name" value="GLYCOSYLTRANSFERASE"/>
    <property type="match status" value="1"/>
</dbReference>
<reference evidence="3 4" key="1">
    <citation type="submission" date="2020-07" db="EMBL/GenBank/DDBJ databases">
        <title>Gai3-2, isolated from salt lake.</title>
        <authorList>
            <person name="Cui H."/>
            <person name="Shi X."/>
        </authorList>
    </citation>
    <scope>NUCLEOTIDE SEQUENCE [LARGE SCALE GENOMIC DNA]</scope>
    <source>
        <strain evidence="3 4">Gai3-2</strain>
    </source>
</reference>
<dbReference type="InterPro" id="IPR028098">
    <property type="entry name" value="Glyco_trans_4-like_N"/>
</dbReference>
<dbReference type="GeneID" id="56027180"/>
<evidence type="ECO:0000259" key="1">
    <source>
        <dbReference type="Pfam" id="PF00534"/>
    </source>
</evidence>
<keyword evidence="3" id="KW-0808">Transferase</keyword>
<feature type="domain" description="Glycosyltransferase subfamily 4-like N-terminal" evidence="2">
    <location>
        <begin position="20"/>
        <end position="168"/>
    </location>
</feature>
<gene>
    <name evidence="3" type="ORF">HUG10_00065</name>
</gene>
<protein>
    <submittedName>
        <fullName evidence="3">Glycosyltransferase</fullName>
    </submittedName>
</protein>
<dbReference type="EMBL" id="CP058529">
    <property type="protein sequence ID" value="QLG26034.1"/>
    <property type="molecule type" value="Genomic_DNA"/>
</dbReference>
<feature type="domain" description="Glycosyl transferase family 1" evidence="1">
    <location>
        <begin position="177"/>
        <end position="312"/>
    </location>
</feature>
<name>A0A7D5K5K6_9EURY</name>
<dbReference type="RefSeq" id="WP_179167609.1">
    <property type="nucleotide sequence ID" value="NZ_CP058529.1"/>
</dbReference>
<evidence type="ECO:0000259" key="2">
    <source>
        <dbReference type="Pfam" id="PF13439"/>
    </source>
</evidence>
<keyword evidence="4" id="KW-1185">Reference proteome</keyword>
<dbReference type="InterPro" id="IPR001296">
    <property type="entry name" value="Glyco_trans_1"/>
</dbReference>
<dbReference type="KEGG" id="halg:HUG10_00065"/>
<dbReference type="Pfam" id="PF13439">
    <property type="entry name" value="Glyco_transf_4"/>
    <property type="match status" value="1"/>
</dbReference>
<evidence type="ECO:0000313" key="4">
    <source>
        <dbReference type="Proteomes" id="UP000509750"/>
    </source>
</evidence>
<dbReference type="Pfam" id="PF00534">
    <property type="entry name" value="Glycos_transf_1"/>
    <property type="match status" value="1"/>
</dbReference>
<dbReference type="SUPFAM" id="SSF53756">
    <property type="entry name" value="UDP-Glycosyltransferase/glycogen phosphorylase"/>
    <property type="match status" value="1"/>
</dbReference>
<sequence length="353" mass="38638">MRVAFVSMFTPDHRDTPAFRRARRVAEGLAARGHVVIWLGAKWWEGEIDRFEHEGVDYRALTEAPAAGTFRSKLPFALRKADPEVVHAVNVPPAHVATAKTAGRLLRTPVVVDWWERDPEIGSRKQYRKAASKPDAVFTPSETVRTAVREFGAAAEDVTVVPNGIDFDLVREAPVDDGVDVVYARHLDGDANVGTFLLGLAELRDRDWTAAVVGDGPARGDAERTARDLRIDDRVTFLGDLSPEEFVPLMKGAHAFAQTATYEPFATNLLWGLACGCVGIVEYQAGSSAHELVEGLDRGRLVTSPQELADEIVASGELETMAVNEGFAGFDHDAILDEYETHYEAVVADQGLF</sequence>
<dbReference type="PANTHER" id="PTHR12526:SF630">
    <property type="entry name" value="GLYCOSYLTRANSFERASE"/>
    <property type="match status" value="1"/>
</dbReference>
<dbReference type="OrthoDB" id="132546at2157"/>
<dbReference type="Gene3D" id="3.40.50.2000">
    <property type="entry name" value="Glycogen Phosphorylase B"/>
    <property type="match status" value="2"/>
</dbReference>